<organism evidence="1 2">
    <name type="scientific">Caerostris extrusa</name>
    <name type="common">Bark spider</name>
    <name type="synonym">Caerostris bankana</name>
    <dbReference type="NCBI Taxonomy" id="172846"/>
    <lineage>
        <taxon>Eukaryota</taxon>
        <taxon>Metazoa</taxon>
        <taxon>Ecdysozoa</taxon>
        <taxon>Arthropoda</taxon>
        <taxon>Chelicerata</taxon>
        <taxon>Arachnida</taxon>
        <taxon>Araneae</taxon>
        <taxon>Araneomorphae</taxon>
        <taxon>Entelegynae</taxon>
        <taxon>Araneoidea</taxon>
        <taxon>Araneidae</taxon>
        <taxon>Caerostris</taxon>
    </lineage>
</organism>
<dbReference type="EMBL" id="BPLR01014510">
    <property type="protein sequence ID" value="GIY69263.1"/>
    <property type="molecule type" value="Genomic_DNA"/>
</dbReference>
<reference evidence="1 2" key="1">
    <citation type="submission" date="2021-06" db="EMBL/GenBank/DDBJ databases">
        <title>Caerostris extrusa draft genome.</title>
        <authorList>
            <person name="Kono N."/>
            <person name="Arakawa K."/>
        </authorList>
    </citation>
    <scope>NUCLEOTIDE SEQUENCE [LARGE SCALE GENOMIC DNA]</scope>
</reference>
<keyword evidence="2" id="KW-1185">Reference proteome</keyword>
<evidence type="ECO:0000313" key="1">
    <source>
        <dbReference type="EMBL" id="GIY69263.1"/>
    </source>
</evidence>
<protein>
    <submittedName>
        <fullName evidence="1">Uncharacterized protein</fullName>
    </submittedName>
</protein>
<gene>
    <name evidence="1" type="ORF">CEXT_772341</name>
</gene>
<dbReference type="AlphaFoldDB" id="A0AAV4VGM2"/>
<sequence length="118" mass="13845">MVILRPLPAHSWVNDRCRHFFYCHIFKLCPLLCHRCGKLVQWSPPHTETEFMAFGAPIQKKRPSRGVRRLEICLFQKHGYPFSLSVCFCLSFFSNISENGAVWIERNDFPPSNYVRNA</sequence>
<evidence type="ECO:0000313" key="2">
    <source>
        <dbReference type="Proteomes" id="UP001054945"/>
    </source>
</evidence>
<dbReference type="Proteomes" id="UP001054945">
    <property type="component" value="Unassembled WGS sequence"/>
</dbReference>
<comment type="caution">
    <text evidence="1">The sequence shown here is derived from an EMBL/GenBank/DDBJ whole genome shotgun (WGS) entry which is preliminary data.</text>
</comment>
<proteinExistence type="predicted"/>
<accession>A0AAV4VGM2</accession>
<name>A0AAV4VGM2_CAEEX</name>